<dbReference type="Pfam" id="PF23994">
    <property type="entry name" value="DUF7312"/>
    <property type="match status" value="1"/>
</dbReference>
<gene>
    <name evidence="3" type="ORF">GCM10009030_01040</name>
</gene>
<protein>
    <recommendedName>
        <fullName evidence="2">DUF7312 domain-containing protein</fullName>
    </recommendedName>
</protein>
<proteinExistence type="predicted"/>
<reference evidence="3" key="1">
    <citation type="journal article" date="2014" name="Int. J. Syst. Evol. Microbiol.">
        <title>Complete genome sequence of Corynebacterium casei LMG S-19264T (=DSM 44701T), isolated from a smear-ripened cheese.</title>
        <authorList>
            <consortium name="US DOE Joint Genome Institute (JGI-PGF)"/>
            <person name="Walter F."/>
            <person name="Albersmeier A."/>
            <person name="Kalinowski J."/>
            <person name="Ruckert C."/>
        </authorList>
    </citation>
    <scope>NUCLEOTIDE SEQUENCE</scope>
    <source>
        <strain evidence="3">JCM 17820</strain>
    </source>
</reference>
<name>A0A830GHR8_9EURY</name>
<accession>A0A830GHR8</accession>
<reference evidence="3" key="2">
    <citation type="submission" date="2020-09" db="EMBL/GenBank/DDBJ databases">
        <authorList>
            <person name="Sun Q."/>
            <person name="Ohkuma M."/>
        </authorList>
    </citation>
    <scope>NUCLEOTIDE SEQUENCE</scope>
    <source>
        <strain evidence="3">JCM 17820</strain>
    </source>
</reference>
<dbReference type="RefSeq" id="WP_188993560.1">
    <property type="nucleotide sequence ID" value="NZ_BMOU01000001.1"/>
</dbReference>
<evidence type="ECO:0000313" key="4">
    <source>
        <dbReference type="Proteomes" id="UP000605784"/>
    </source>
</evidence>
<keyword evidence="1" id="KW-0812">Transmembrane</keyword>
<feature type="transmembrane region" description="Helical" evidence="1">
    <location>
        <begin position="61"/>
        <end position="84"/>
    </location>
</feature>
<keyword evidence="4" id="KW-1185">Reference proteome</keyword>
<keyword evidence="1" id="KW-1133">Transmembrane helix</keyword>
<feature type="domain" description="DUF7312" evidence="2">
    <location>
        <begin position="29"/>
        <end position="77"/>
    </location>
</feature>
<organism evidence="3 4">
    <name type="scientific">Haloarcula pellucida</name>
    <dbReference type="NCBI Taxonomy" id="1427151"/>
    <lineage>
        <taxon>Archaea</taxon>
        <taxon>Methanobacteriati</taxon>
        <taxon>Methanobacteriota</taxon>
        <taxon>Stenosarchaea group</taxon>
        <taxon>Halobacteria</taxon>
        <taxon>Halobacteriales</taxon>
        <taxon>Haloarculaceae</taxon>
        <taxon>Haloarcula</taxon>
    </lineage>
</organism>
<keyword evidence="1" id="KW-0472">Membrane</keyword>
<dbReference type="EMBL" id="BMOU01000001">
    <property type="protein sequence ID" value="GGN85029.1"/>
    <property type="molecule type" value="Genomic_DNA"/>
</dbReference>
<evidence type="ECO:0000313" key="3">
    <source>
        <dbReference type="EMBL" id="GGN85029.1"/>
    </source>
</evidence>
<evidence type="ECO:0000259" key="2">
    <source>
        <dbReference type="Pfam" id="PF23994"/>
    </source>
</evidence>
<sequence length="115" mass="11680">MAADGSDDDRVAESDDGFVEEYEFATEADVIDVEGETEGSVAGALAPDAEVTPGSPSLENVLFVALGVYLSTLVLGQMVVGSAVYAPTTLATITAVVAVGAAVCYALFARSDPDT</sequence>
<dbReference type="InterPro" id="IPR055736">
    <property type="entry name" value="DUF7312"/>
</dbReference>
<evidence type="ECO:0000256" key="1">
    <source>
        <dbReference type="SAM" id="Phobius"/>
    </source>
</evidence>
<dbReference type="AlphaFoldDB" id="A0A830GHR8"/>
<comment type="caution">
    <text evidence="3">The sequence shown here is derived from an EMBL/GenBank/DDBJ whole genome shotgun (WGS) entry which is preliminary data.</text>
</comment>
<feature type="transmembrane region" description="Helical" evidence="1">
    <location>
        <begin position="90"/>
        <end position="108"/>
    </location>
</feature>
<dbReference type="Proteomes" id="UP000605784">
    <property type="component" value="Unassembled WGS sequence"/>
</dbReference>